<evidence type="ECO:0000256" key="1">
    <source>
        <dbReference type="PROSITE-ProRule" id="PRU00339"/>
    </source>
</evidence>
<evidence type="ECO:0000256" key="2">
    <source>
        <dbReference type="SAM" id="MobiDB-lite"/>
    </source>
</evidence>
<keyword evidence="3" id="KW-0732">Signal</keyword>
<protein>
    <submittedName>
        <fullName evidence="4">Uncharacterized protein</fullName>
    </submittedName>
</protein>
<keyword evidence="1" id="KW-0802">TPR repeat</keyword>
<sequence>MPTFSRTKWLLGCLILSALPVYGQTEQTFHTYFDQGQRYEQQGNYRKAFDAYGKALSYASATNRTTVQQAINHVDELIQQQMLVIESHSKEIRHVLTTIVSKPNRDRIQNELISLQQREDANVTDYKALLRKVKALKQVETNIANSEGVVNRPIPSPTSPNRSSVRPKPTLAPPPPKTITSSIPSTSKEGTRSKDKSKSIRLTNDKQY</sequence>
<dbReference type="Proteomes" id="UP000283523">
    <property type="component" value="Unassembled WGS sequence"/>
</dbReference>
<proteinExistence type="predicted"/>
<dbReference type="EMBL" id="QXED01000002">
    <property type="protein sequence ID" value="RIV25422.1"/>
    <property type="molecule type" value="Genomic_DNA"/>
</dbReference>
<feature type="chain" id="PRO_5018976415" evidence="3">
    <location>
        <begin position="24"/>
        <end position="208"/>
    </location>
</feature>
<dbReference type="RefSeq" id="WP_119667304.1">
    <property type="nucleotide sequence ID" value="NZ_QXED01000002.1"/>
</dbReference>
<comment type="caution">
    <text evidence="4">The sequence shown here is derived from an EMBL/GenBank/DDBJ whole genome shotgun (WGS) entry which is preliminary data.</text>
</comment>
<feature type="compositionally biased region" description="Low complexity" evidence="2">
    <location>
        <begin position="178"/>
        <end position="188"/>
    </location>
</feature>
<dbReference type="AlphaFoldDB" id="A0A418MF43"/>
<feature type="signal peptide" evidence="3">
    <location>
        <begin position="1"/>
        <end position="23"/>
    </location>
</feature>
<name>A0A418MF43_9BACT</name>
<evidence type="ECO:0000256" key="3">
    <source>
        <dbReference type="SAM" id="SignalP"/>
    </source>
</evidence>
<evidence type="ECO:0000313" key="5">
    <source>
        <dbReference type="Proteomes" id="UP000283523"/>
    </source>
</evidence>
<reference evidence="4 5" key="1">
    <citation type="submission" date="2018-08" db="EMBL/GenBank/DDBJ databases">
        <title>Fibrisoma montanum sp. nov., isolated from Danxia mountain soil.</title>
        <authorList>
            <person name="Huang Y."/>
        </authorList>
    </citation>
    <scope>NUCLEOTIDE SEQUENCE [LARGE SCALE GENOMIC DNA]</scope>
    <source>
        <strain evidence="4 5">HYT19</strain>
    </source>
</reference>
<dbReference type="PROSITE" id="PS50005">
    <property type="entry name" value="TPR"/>
    <property type="match status" value="1"/>
</dbReference>
<keyword evidence="5" id="KW-1185">Reference proteome</keyword>
<accession>A0A418MF43</accession>
<evidence type="ECO:0000313" key="4">
    <source>
        <dbReference type="EMBL" id="RIV25422.1"/>
    </source>
</evidence>
<feature type="region of interest" description="Disordered" evidence="2">
    <location>
        <begin position="148"/>
        <end position="208"/>
    </location>
</feature>
<feature type="compositionally biased region" description="Basic and acidic residues" evidence="2">
    <location>
        <begin position="189"/>
        <end position="208"/>
    </location>
</feature>
<organism evidence="4 5">
    <name type="scientific">Fibrisoma montanum</name>
    <dbReference type="NCBI Taxonomy" id="2305895"/>
    <lineage>
        <taxon>Bacteria</taxon>
        <taxon>Pseudomonadati</taxon>
        <taxon>Bacteroidota</taxon>
        <taxon>Cytophagia</taxon>
        <taxon>Cytophagales</taxon>
        <taxon>Spirosomataceae</taxon>
        <taxon>Fibrisoma</taxon>
    </lineage>
</organism>
<gene>
    <name evidence="4" type="ORF">DYU11_08985</name>
</gene>
<dbReference type="InterPro" id="IPR019734">
    <property type="entry name" value="TPR_rpt"/>
</dbReference>
<dbReference type="InterPro" id="IPR011990">
    <property type="entry name" value="TPR-like_helical_dom_sf"/>
</dbReference>
<dbReference type="SUPFAM" id="SSF48452">
    <property type="entry name" value="TPR-like"/>
    <property type="match status" value="1"/>
</dbReference>
<feature type="repeat" description="TPR" evidence="1">
    <location>
        <begin position="29"/>
        <end position="62"/>
    </location>
</feature>